<keyword evidence="3 6" id="KW-0812">Transmembrane</keyword>
<dbReference type="PRINTS" id="PR00783">
    <property type="entry name" value="MINTRINSICP"/>
</dbReference>
<evidence type="ECO:0000256" key="3">
    <source>
        <dbReference type="ARBA" id="ARBA00022692"/>
    </source>
</evidence>
<dbReference type="InParanoid" id="D3B667"/>
<feature type="region of interest" description="Disordered" evidence="7">
    <location>
        <begin position="261"/>
        <end position="302"/>
    </location>
</feature>
<evidence type="ECO:0000256" key="8">
    <source>
        <dbReference type="SAM" id="Phobius"/>
    </source>
</evidence>
<protein>
    <recommendedName>
        <fullName evidence="11">Aquaporin</fullName>
    </recommendedName>
</protein>
<dbReference type="Gene3D" id="1.20.1080.10">
    <property type="entry name" value="Glycerol uptake facilitator protein"/>
    <property type="match status" value="1"/>
</dbReference>
<comment type="subcellular location">
    <subcellularLocation>
        <location evidence="1">Membrane</location>
        <topology evidence="1">Multi-pass membrane protein</topology>
    </subcellularLocation>
</comment>
<dbReference type="InterPro" id="IPR000425">
    <property type="entry name" value="MIP"/>
</dbReference>
<name>D3B667_HETP5</name>
<dbReference type="Pfam" id="PF00230">
    <property type="entry name" value="MIP"/>
    <property type="match status" value="1"/>
</dbReference>
<keyword evidence="6" id="KW-0813">Transport</keyword>
<sequence length="302" mass="32891">MKIKIIPLITPKAPNDPFREIVHENPTKLRKIFRKVIAERFGSIFTRGNRDLVDVVVRTLLLSLVQGLSIAALIWFTLHMGCVLNPAVCLAQVCSYRLGLLNALGLIVVELCGAMVGAALLKWAIPNPYEKTLGATTLSPGTNVGHGILLELMGTFFLSVTVLATAVHNEGDPDIIRVAPWAIGCAVFAGVATLNPFTGGSMNPARSFGPAVVKGIWSKHYVYWIGPMLGGFFAGILFRFILAERVSYRYIERDDIQQEKSSVMGSVADKQNTEGKPTGDNIEESDSENLNLANDPYGYSRA</sequence>
<evidence type="ECO:0000256" key="4">
    <source>
        <dbReference type="ARBA" id="ARBA00022989"/>
    </source>
</evidence>
<dbReference type="PANTHER" id="PTHR19139:SF199">
    <property type="entry name" value="MIP17260P"/>
    <property type="match status" value="1"/>
</dbReference>
<keyword evidence="4 8" id="KW-1133">Transmembrane helix</keyword>
<dbReference type="GeneID" id="31359645"/>
<dbReference type="PANTHER" id="PTHR19139">
    <property type="entry name" value="AQUAPORIN TRANSPORTER"/>
    <property type="match status" value="1"/>
</dbReference>
<dbReference type="RefSeq" id="XP_020435482.1">
    <property type="nucleotide sequence ID" value="XM_020575068.1"/>
</dbReference>
<evidence type="ECO:0000313" key="10">
    <source>
        <dbReference type="Proteomes" id="UP000001396"/>
    </source>
</evidence>
<organism evidence="9 10">
    <name type="scientific">Heterostelium pallidum (strain ATCC 26659 / Pp 5 / PN500)</name>
    <name type="common">Cellular slime mold</name>
    <name type="synonym">Polysphondylium pallidum</name>
    <dbReference type="NCBI Taxonomy" id="670386"/>
    <lineage>
        <taxon>Eukaryota</taxon>
        <taxon>Amoebozoa</taxon>
        <taxon>Evosea</taxon>
        <taxon>Eumycetozoa</taxon>
        <taxon>Dictyostelia</taxon>
        <taxon>Acytosteliales</taxon>
        <taxon>Acytosteliaceae</taxon>
        <taxon>Heterostelium</taxon>
    </lineage>
</organism>
<feature type="transmembrane region" description="Helical" evidence="8">
    <location>
        <begin position="55"/>
        <end position="78"/>
    </location>
</feature>
<dbReference type="AlphaFoldDB" id="D3B667"/>
<accession>D3B667</accession>
<dbReference type="STRING" id="670386.D3B667"/>
<dbReference type="GO" id="GO:0005886">
    <property type="term" value="C:plasma membrane"/>
    <property type="evidence" value="ECO:0007669"/>
    <property type="project" value="TreeGrafter"/>
</dbReference>
<keyword evidence="5 8" id="KW-0472">Membrane</keyword>
<feature type="transmembrane region" description="Helical" evidence="8">
    <location>
        <begin position="178"/>
        <end position="197"/>
    </location>
</feature>
<dbReference type="EMBL" id="ADBJ01000017">
    <property type="protein sequence ID" value="EFA83365.1"/>
    <property type="molecule type" value="Genomic_DNA"/>
</dbReference>
<dbReference type="Proteomes" id="UP000001396">
    <property type="component" value="Unassembled WGS sequence"/>
</dbReference>
<reference evidence="9 10" key="1">
    <citation type="journal article" date="2011" name="Genome Res.">
        <title>Phylogeny-wide analysis of social amoeba genomes highlights ancient origins for complex intercellular communication.</title>
        <authorList>
            <person name="Heidel A.J."/>
            <person name="Lawal H.M."/>
            <person name="Felder M."/>
            <person name="Schilde C."/>
            <person name="Helps N.R."/>
            <person name="Tunggal B."/>
            <person name="Rivero F."/>
            <person name="John U."/>
            <person name="Schleicher M."/>
            <person name="Eichinger L."/>
            <person name="Platzer M."/>
            <person name="Noegel A.A."/>
            <person name="Schaap P."/>
            <person name="Gloeckner G."/>
        </authorList>
    </citation>
    <scope>NUCLEOTIDE SEQUENCE [LARGE SCALE GENOMIC DNA]</scope>
    <source>
        <strain evidence="10">ATCC 26659 / Pp 5 / PN500</strain>
    </source>
</reference>
<comment type="similarity">
    <text evidence="2 6">Belongs to the MIP/aquaporin (TC 1.A.8) family.</text>
</comment>
<comment type="caution">
    <text evidence="9">The sequence shown here is derived from an EMBL/GenBank/DDBJ whole genome shotgun (WGS) entry which is preliminary data.</text>
</comment>
<evidence type="ECO:0000313" key="9">
    <source>
        <dbReference type="EMBL" id="EFA83365.1"/>
    </source>
</evidence>
<feature type="transmembrane region" description="Helical" evidence="8">
    <location>
        <begin position="221"/>
        <end position="242"/>
    </location>
</feature>
<gene>
    <name evidence="9" type="ORF">PPL_04158</name>
</gene>
<dbReference type="GO" id="GO:0015250">
    <property type="term" value="F:water channel activity"/>
    <property type="evidence" value="ECO:0007669"/>
    <property type="project" value="TreeGrafter"/>
</dbReference>
<dbReference type="InterPro" id="IPR023271">
    <property type="entry name" value="Aquaporin-like"/>
</dbReference>
<evidence type="ECO:0000256" key="7">
    <source>
        <dbReference type="SAM" id="MobiDB-lite"/>
    </source>
</evidence>
<evidence type="ECO:0000256" key="2">
    <source>
        <dbReference type="ARBA" id="ARBA00006175"/>
    </source>
</evidence>
<proteinExistence type="inferred from homology"/>
<evidence type="ECO:0000256" key="6">
    <source>
        <dbReference type="RuleBase" id="RU000477"/>
    </source>
</evidence>
<feature type="transmembrane region" description="Helical" evidence="8">
    <location>
        <begin position="99"/>
        <end position="125"/>
    </location>
</feature>
<dbReference type="SUPFAM" id="SSF81338">
    <property type="entry name" value="Aquaporin-like"/>
    <property type="match status" value="1"/>
</dbReference>
<evidence type="ECO:0008006" key="11">
    <source>
        <dbReference type="Google" id="ProtNLM"/>
    </source>
</evidence>
<dbReference type="OMA" id="QASCHEF"/>
<evidence type="ECO:0000256" key="5">
    <source>
        <dbReference type="ARBA" id="ARBA00023136"/>
    </source>
</evidence>
<keyword evidence="10" id="KW-1185">Reference proteome</keyword>
<dbReference type="InterPro" id="IPR034294">
    <property type="entry name" value="Aquaporin_transptr"/>
</dbReference>
<evidence type="ECO:0000256" key="1">
    <source>
        <dbReference type="ARBA" id="ARBA00004141"/>
    </source>
</evidence>
<feature type="transmembrane region" description="Helical" evidence="8">
    <location>
        <begin position="145"/>
        <end position="166"/>
    </location>
</feature>